<dbReference type="Proteomes" id="UP000226179">
    <property type="component" value="Unassembled WGS sequence"/>
</dbReference>
<gene>
    <name evidence="1" type="ORF">RN90_11230</name>
</gene>
<dbReference type="AlphaFoldDB" id="A0A2B7YXI4"/>
<reference evidence="1 2" key="1">
    <citation type="submission" date="2017-06" db="EMBL/GenBank/DDBJ databases">
        <title>Draft genome sequence of Fusobacterium nucleatum subsp. animalis KCOM 1280 (=ChDC F318).</title>
        <authorList>
            <person name="Kook J.-K."/>
            <person name="Park S.-N."/>
            <person name="Lim Y.K."/>
            <person name="Roh H."/>
        </authorList>
    </citation>
    <scope>NUCLEOTIDE SEQUENCE [LARGE SCALE GENOMIC DNA]</scope>
    <source>
        <strain evidence="2">KCOM 1280 ( ChDC F318)</strain>
    </source>
</reference>
<sequence length="98" mass="11285">MKGVSFMGVALRKNITLTDEENQVILDFCKKMGRSFSEVVRTATLNYIAETEKEDLATFLAKNCEYVDDEEQKDFNKIIDELKADEDEGREINLNEIL</sequence>
<evidence type="ECO:0000313" key="1">
    <source>
        <dbReference type="EMBL" id="PGH25870.1"/>
    </source>
</evidence>
<evidence type="ECO:0000313" key="2">
    <source>
        <dbReference type="Proteomes" id="UP000226179"/>
    </source>
</evidence>
<dbReference type="EMBL" id="NJGJ01000001">
    <property type="protein sequence ID" value="PGH25870.1"/>
    <property type="molecule type" value="Genomic_DNA"/>
</dbReference>
<comment type="caution">
    <text evidence="1">The sequence shown here is derived from an EMBL/GenBank/DDBJ whole genome shotgun (WGS) entry which is preliminary data.</text>
</comment>
<evidence type="ECO:0008006" key="3">
    <source>
        <dbReference type="Google" id="ProtNLM"/>
    </source>
</evidence>
<protein>
    <recommendedName>
        <fullName evidence="3">CopG family transcriptional regulator</fullName>
    </recommendedName>
</protein>
<name>A0A2B7YXI4_9FUSO</name>
<proteinExistence type="predicted"/>
<dbReference type="RefSeq" id="WP_051348099.1">
    <property type="nucleotide sequence ID" value="NZ_CP077150.1"/>
</dbReference>
<organism evidence="1 2">
    <name type="scientific">Fusobacterium animalis</name>
    <dbReference type="NCBI Taxonomy" id="76859"/>
    <lineage>
        <taxon>Bacteria</taxon>
        <taxon>Fusobacteriati</taxon>
        <taxon>Fusobacteriota</taxon>
        <taxon>Fusobacteriia</taxon>
        <taxon>Fusobacteriales</taxon>
        <taxon>Fusobacteriaceae</taxon>
        <taxon>Fusobacterium</taxon>
    </lineage>
</organism>
<accession>A0A2B7YXI4</accession>